<dbReference type="Gene3D" id="3.90.226.10">
    <property type="entry name" value="2-enoyl-CoA Hydratase, Chain A, domain 1"/>
    <property type="match status" value="1"/>
</dbReference>
<accession>M5JR99</accession>
<dbReference type="EMBL" id="AOGE01000011">
    <property type="protein sequence ID" value="ELT50267.1"/>
    <property type="molecule type" value="Genomic_DNA"/>
</dbReference>
<dbReference type="InterPro" id="IPR023562">
    <property type="entry name" value="ClpP/TepA"/>
</dbReference>
<keyword evidence="5" id="KW-0720">Serine protease</keyword>
<organism evidence="8 9">
    <name type="scientific">Brucella intermedia M86</name>
    <dbReference type="NCBI Taxonomy" id="1234597"/>
    <lineage>
        <taxon>Bacteria</taxon>
        <taxon>Pseudomonadati</taxon>
        <taxon>Pseudomonadota</taxon>
        <taxon>Alphaproteobacteria</taxon>
        <taxon>Hyphomicrobiales</taxon>
        <taxon>Brucellaceae</taxon>
        <taxon>Brucella/Ochrobactrum group</taxon>
        <taxon>Brucella</taxon>
    </lineage>
</organism>
<dbReference type="GO" id="GO:0004176">
    <property type="term" value="F:ATP-dependent peptidase activity"/>
    <property type="evidence" value="ECO:0007669"/>
    <property type="project" value="InterPro"/>
</dbReference>
<dbReference type="RefSeq" id="WP_006470859.1">
    <property type="nucleotide sequence ID" value="NZ_AOGE01000011.1"/>
</dbReference>
<dbReference type="PRINTS" id="PR00127">
    <property type="entry name" value="CLPPROTEASEP"/>
</dbReference>
<keyword evidence="4" id="KW-0378">Hydrolase</keyword>
<keyword evidence="3" id="KW-0645">Protease</keyword>
<dbReference type="GO" id="GO:0009368">
    <property type="term" value="C:endopeptidase Clp complex"/>
    <property type="evidence" value="ECO:0007669"/>
    <property type="project" value="TreeGrafter"/>
</dbReference>
<evidence type="ECO:0000256" key="1">
    <source>
        <dbReference type="ARBA" id="ARBA00007039"/>
    </source>
</evidence>
<feature type="region of interest" description="Disordered" evidence="7">
    <location>
        <begin position="289"/>
        <end position="346"/>
    </location>
</feature>
<evidence type="ECO:0000313" key="8">
    <source>
        <dbReference type="EMBL" id="ELT50267.1"/>
    </source>
</evidence>
<dbReference type="OrthoDB" id="9806592at2"/>
<evidence type="ECO:0000313" key="9">
    <source>
        <dbReference type="Proteomes" id="UP000011971"/>
    </source>
</evidence>
<dbReference type="Proteomes" id="UP000011971">
    <property type="component" value="Unassembled WGS sequence"/>
</dbReference>
<evidence type="ECO:0000256" key="2">
    <source>
        <dbReference type="ARBA" id="ARBA00022490"/>
    </source>
</evidence>
<evidence type="ECO:0000256" key="6">
    <source>
        <dbReference type="RuleBase" id="RU003567"/>
    </source>
</evidence>
<dbReference type="AlphaFoldDB" id="M5JR99"/>
<evidence type="ECO:0000256" key="7">
    <source>
        <dbReference type="SAM" id="MobiDB-lite"/>
    </source>
</evidence>
<sequence>MPVLQNGELILYGFVGDNFWDEGFTARDVLDALAEVGHTTDIPVRINSSGGYVDDGVAIYNALKAHKGKVTVYIDALAASAASVIAMAGDERIMRTGSLMMIHDPASVTYGNADEHEAARARLDKLGDLMADIYADHTGEGAETIRADMREEIWLTGDEAVKRGFATGTEQAKAVAFSAFDYRVYANAPDRLKRLAQMNSWSIDREMTAAAPAAAPTSQEDDDMTDKKPAGQPPVDIATATANAEKATKERIKAIMTSPEASGREQLASHFAYDTTMSAEDAIKALTVAPKTEAAGQTEPDPAQDYEQRRMLASGQSQPQPPRKPGTPTAKINTGEIYASRRQAAK</sequence>
<feature type="region of interest" description="Disordered" evidence="7">
    <location>
        <begin position="207"/>
        <end position="235"/>
    </location>
</feature>
<name>M5JR99_9HYPH</name>
<comment type="caution">
    <text evidence="8">The sequence shown here is derived from an EMBL/GenBank/DDBJ whole genome shotgun (WGS) entry which is preliminary data.</text>
</comment>
<dbReference type="GO" id="GO:0006515">
    <property type="term" value="P:protein quality control for misfolded or incompletely synthesized proteins"/>
    <property type="evidence" value="ECO:0007669"/>
    <property type="project" value="TreeGrafter"/>
</dbReference>
<dbReference type="CDD" id="cd07016">
    <property type="entry name" value="S14_ClpP_1"/>
    <property type="match status" value="1"/>
</dbReference>
<dbReference type="InterPro" id="IPR001907">
    <property type="entry name" value="ClpP"/>
</dbReference>
<evidence type="ECO:0000256" key="5">
    <source>
        <dbReference type="ARBA" id="ARBA00022825"/>
    </source>
</evidence>
<proteinExistence type="inferred from homology"/>
<reference evidence="8 9" key="1">
    <citation type="journal article" date="2013" name="Gut Pathog.">
        <title>Draft genome of Ochrobactrum intermedium strain M86 isolated from non-ulcer dyspeptic individual from India.</title>
        <authorList>
            <person name="Kulkarni G."/>
            <person name="Dhotre D."/>
            <person name="Dharne M."/>
            <person name="Shetty S."/>
            <person name="Chowdhury S."/>
            <person name="Misra V."/>
            <person name="Misra S."/>
            <person name="Patole M."/>
            <person name="Shouche Y."/>
        </authorList>
    </citation>
    <scope>NUCLEOTIDE SEQUENCE [LARGE SCALE GENOMIC DNA]</scope>
    <source>
        <strain evidence="8 9">M86</strain>
    </source>
</reference>
<dbReference type="GO" id="GO:0004252">
    <property type="term" value="F:serine-type endopeptidase activity"/>
    <property type="evidence" value="ECO:0007669"/>
    <property type="project" value="InterPro"/>
</dbReference>
<dbReference type="Pfam" id="PF00574">
    <property type="entry name" value="CLP_protease"/>
    <property type="match status" value="1"/>
</dbReference>
<keyword evidence="2" id="KW-0963">Cytoplasm</keyword>
<evidence type="ECO:0000256" key="4">
    <source>
        <dbReference type="ARBA" id="ARBA00022801"/>
    </source>
</evidence>
<gene>
    <name evidence="8" type="ORF">D584_04963</name>
</gene>
<comment type="similarity">
    <text evidence="1 6">Belongs to the peptidase S14 family.</text>
</comment>
<dbReference type="PANTHER" id="PTHR10381">
    <property type="entry name" value="ATP-DEPENDENT CLP PROTEASE PROTEOLYTIC SUBUNIT"/>
    <property type="match status" value="1"/>
</dbReference>
<dbReference type="InterPro" id="IPR029045">
    <property type="entry name" value="ClpP/crotonase-like_dom_sf"/>
</dbReference>
<evidence type="ECO:0000256" key="3">
    <source>
        <dbReference type="ARBA" id="ARBA00022670"/>
    </source>
</evidence>
<dbReference type="NCBIfam" id="NF045542">
    <property type="entry name" value="Clp_rel_HeadMat"/>
    <property type="match status" value="1"/>
</dbReference>
<dbReference type="PATRIC" id="fig|1234597.4.peg.1031"/>
<dbReference type="PANTHER" id="PTHR10381:SF70">
    <property type="entry name" value="ATP-DEPENDENT CLP PROTEASE PROTEOLYTIC SUBUNIT"/>
    <property type="match status" value="1"/>
</dbReference>
<dbReference type="GO" id="GO:0051117">
    <property type="term" value="F:ATPase binding"/>
    <property type="evidence" value="ECO:0007669"/>
    <property type="project" value="TreeGrafter"/>
</dbReference>
<protein>
    <recommendedName>
        <fullName evidence="6">ATP-dependent Clp protease proteolytic subunit</fullName>
    </recommendedName>
</protein>
<dbReference type="SUPFAM" id="SSF52096">
    <property type="entry name" value="ClpP/crotonase"/>
    <property type="match status" value="1"/>
</dbReference>